<dbReference type="GO" id="GO:0072583">
    <property type="term" value="P:clathrin-dependent endocytosis"/>
    <property type="evidence" value="ECO:0007669"/>
    <property type="project" value="InterPro"/>
</dbReference>
<evidence type="ECO:0000313" key="9">
    <source>
        <dbReference type="Proteomes" id="UP000000707"/>
    </source>
</evidence>
<dbReference type="GO" id="GO:0005545">
    <property type="term" value="F:1-phosphatidylinositol binding"/>
    <property type="evidence" value="ECO:0007669"/>
    <property type="project" value="InterPro"/>
</dbReference>
<comment type="subunit">
    <text evidence="5">Interacts with PAN1 and the clathrin heavy and light chains CHC1 and CLC1.</text>
</comment>
<dbReference type="EMBL" id="GL996528">
    <property type="protein sequence ID" value="EGV60654.1"/>
    <property type="molecule type" value="Genomic_DNA"/>
</dbReference>
<dbReference type="InterPro" id="IPR045192">
    <property type="entry name" value="AP180-like"/>
</dbReference>
<organism evidence="9">
    <name type="scientific">Candida tenuis (strain ATCC 10573 / BCRC 21748 / CBS 615 / JCM 9827 / NBRC 10315 / NRRL Y-1498 / VKM Y-70)</name>
    <name type="common">Yeast</name>
    <name type="synonym">Yamadazyma tenuis</name>
    <dbReference type="NCBI Taxonomy" id="590646"/>
    <lineage>
        <taxon>Eukaryota</taxon>
        <taxon>Fungi</taxon>
        <taxon>Dikarya</taxon>
        <taxon>Ascomycota</taxon>
        <taxon>Saccharomycotina</taxon>
        <taxon>Pichiomycetes</taxon>
        <taxon>Debaryomycetaceae</taxon>
        <taxon>Yamadazyma</taxon>
    </lineage>
</organism>
<feature type="compositionally biased region" description="Low complexity" evidence="6">
    <location>
        <begin position="406"/>
        <end position="419"/>
    </location>
</feature>
<gene>
    <name evidence="8" type="ORF">CANTEDRAFT_111260</name>
</gene>
<dbReference type="GO" id="GO:0030136">
    <property type="term" value="C:clathrin-coated vesicle"/>
    <property type="evidence" value="ECO:0007669"/>
    <property type="project" value="InterPro"/>
</dbReference>
<accession>G3BF70</accession>
<dbReference type="InterPro" id="IPR011417">
    <property type="entry name" value="ANTH_dom"/>
</dbReference>
<dbReference type="CDD" id="cd16988">
    <property type="entry name" value="ANTH_N_YAP180"/>
    <property type="match status" value="1"/>
</dbReference>
<keyword evidence="9" id="KW-1185">Reference proteome</keyword>
<evidence type="ECO:0000256" key="2">
    <source>
        <dbReference type="ARBA" id="ARBA00022490"/>
    </source>
</evidence>
<feature type="compositionally biased region" description="Low complexity" evidence="6">
    <location>
        <begin position="446"/>
        <end position="457"/>
    </location>
</feature>
<dbReference type="PANTHER" id="PTHR22951:SF5">
    <property type="entry name" value="PHOSPHATIDYLINOSITOL-BINDING CLATHRIN ASSEMBLY PROTEIN LAP"/>
    <property type="match status" value="1"/>
</dbReference>
<dbReference type="PROSITE" id="PS50942">
    <property type="entry name" value="ENTH"/>
    <property type="match status" value="1"/>
</dbReference>
<dbReference type="HOGENOM" id="CLU_014248_1_0_1"/>
<comment type="function">
    <text evidence="3">Involved in endocytosis and clathrin cage assembly.</text>
</comment>
<keyword evidence="2" id="KW-0963">Cytoplasm</keyword>
<sequence length="709" mass="79347">MTTYEKIVKGATKVKVAAPKSKYIEPILLATSVHHPTEVENFNTIMRTLQIRLRDSAWSVVYKALIVIHIMIREGDKDFTLKYIGERMPNLLSLDQSSISRSTGMTSDVKFILKYSKYLQTRVKQYHATKTDYVRDERSNNSTDQTGGRLRFLSVERGLLRESESVQKQIDSLLKNNFMENDVNNDVILTSFRLLVNDLLALFQELNEGVINLLEHYFEMSKVDAERALLIYKKYVDQTKYVVDYLRVAKHLEHSTKLHVPTIKHAPTALTSSLEEYLNDPNFEDNRRQYLLEKSLKKDASSPSKTPSILQRPPAQSQAPVQAIAQTQNGQANNGNGVGLQRSNTLIVQQSTFNPWEQQLQQVYHTGGVVSMAPIQQGQTFQPQQTFQAQPTFQPQQTFQPQPTFQAQPAFQAQPQVAQSNSPFAQTSGPSLNPAFTGNGFGGYGPQQTAQPQVQVQSTGNNPFLQSMATGNQVAPPQNQQPFVPQSIQTQPFAQQTQAQPFVQQPPQQFQPQYTQQTQPQPLHPQSTNPFASMTGNGRASFIARDHTANPFANSRFSGESNTTALTFGGSQQKQEPIRATATGSNPFKVSETTSSLFKQAENQHNQPAPLRPQATAGGLENLPSIPVFPETQREQQKQQTLNNAQMSLHAAAQQQQAGFQQQFQPQFTQQFTQQFPQQGSFPGQSMQQAQPIQQSVYANNTYNGPSLI</sequence>
<dbReference type="STRING" id="590646.G3BF70"/>
<dbReference type="OrthoDB" id="44015at2759"/>
<dbReference type="GeneID" id="18246260"/>
<dbReference type="GO" id="GO:0032050">
    <property type="term" value="F:clathrin heavy chain binding"/>
    <property type="evidence" value="ECO:0007669"/>
    <property type="project" value="TreeGrafter"/>
</dbReference>
<evidence type="ECO:0000259" key="7">
    <source>
        <dbReference type="PROSITE" id="PS50942"/>
    </source>
</evidence>
<dbReference type="InterPro" id="IPR014712">
    <property type="entry name" value="ANTH_dom_sf"/>
</dbReference>
<dbReference type="Gene3D" id="1.25.40.90">
    <property type="match status" value="1"/>
</dbReference>
<dbReference type="Proteomes" id="UP000000707">
    <property type="component" value="Unassembled WGS sequence"/>
</dbReference>
<dbReference type="GO" id="GO:0000149">
    <property type="term" value="F:SNARE binding"/>
    <property type="evidence" value="ECO:0007669"/>
    <property type="project" value="TreeGrafter"/>
</dbReference>
<feature type="compositionally biased region" description="Polar residues" evidence="6">
    <location>
        <begin position="458"/>
        <end position="484"/>
    </location>
</feature>
<dbReference type="InterPro" id="IPR013809">
    <property type="entry name" value="ENTH"/>
</dbReference>
<dbReference type="eggNOG" id="KOG0251">
    <property type="taxonomic scope" value="Eukaryota"/>
</dbReference>
<feature type="domain" description="ENTH" evidence="7">
    <location>
        <begin position="1"/>
        <end position="133"/>
    </location>
</feature>
<evidence type="ECO:0000256" key="6">
    <source>
        <dbReference type="SAM" id="MobiDB-lite"/>
    </source>
</evidence>
<feature type="region of interest" description="Disordered" evidence="6">
    <location>
        <begin position="600"/>
        <end position="626"/>
    </location>
</feature>
<feature type="region of interest" description="Disordered" evidence="6">
    <location>
        <begin position="296"/>
        <end position="323"/>
    </location>
</feature>
<proteinExistence type="inferred from homology"/>
<dbReference type="SUPFAM" id="SSF89009">
    <property type="entry name" value="GAT-like domain"/>
    <property type="match status" value="1"/>
</dbReference>
<dbReference type="GO" id="GO:0005905">
    <property type="term" value="C:clathrin-coated pit"/>
    <property type="evidence" value="ECO:0007669"/>
    <property type="project" value="TreeGrafter"/>
</dbReference>
<dbReference type="GO" id="GO:0048268">
    <property type="term" value="P:clathrin coat assembly"/>
    <property type="evidence" value="ECO:0007669"/>
    <property type="project" value="InterPro"/>
</dbReference>
<dbReference type="Pfam" id="PF07651">
    <property type="entry name" value="ANTH"/>
    <property type="match status" value="1"/>
</dbReference>
<protein>
    <submittedName>
        <fullName evidence="8">ANTH-domain-containing protein</fullName>
    </submittedName>
</protein>
<dbReference type="InterPro" id="IPR008942">
    <property type="entry name" value="ENTH_VHS"/>
</dbReference>
<evidence type="ECO:0000256" key="3">
    <source>
        <dbReference type="ARBA" id="ARBA00058079"/>
    </source>
</evidence>
<name>G3BF70_CANTC</name>
<evidence type="ECO:0000256" key="4">
    <source>
        <dbReference type="ARBA" id="ARBA00061059"/>
    </source>
</evidence>
<dbReference type="AlphaFoldDB" id="G3BF70"/>
<evidence type="ECO:0000256" key="1">
    <source>
        <dbReference type="ARBA" id="ARBA00004496"/>
    </source>
</evidence>
<reference evidence="8 9" key="1">
    <citation type="journal article" date="2011" name="Proc. Natl. Acad. Sci. U.S.A.">
        <title>Comparative genomics of xylose-fermenting fungi for enhanced biofuel production.</title>
        <authorList>
            <person name="Wohlbach D.J."/>
            <person name="Kuo A."/>
            <person name="Sato T.K."/>
            <person name="Potts K.M."/>
            <person name="Salamov A.A."/>
            <person name="LaButti K.M."/>
            <person name="Sun H."/>
            <person name="Clum A."/>
            <person name="Pangilinan J.L."/>
            <person name="Lindquist E.A."/>
            <person name="Lucas S."/>
            <person name="Lapidus A."/>
            <person name="Jin M."/>
            <person name="Gunawan C."/>
            <person name="Balan V."/>
            <person name="Dale B.E."/>
            <person name="Jeffries T.W."/>
            <person name="Zinkel R."/>
            <person name="Barry K.W."/>
            <person name="Grigoriev I.V."/>
            <person name="Gasch A.P."/>
        </authorList>
    </citation>
    <scope>NUCLEOTIDE SEQUENCE [LARGE SCALE GENOMIC DNA]</scope>
    <source>
        <strain evidence="9">ATCC 10573 / BCRC 21748 / CBS 615 / JCM 9827 / NBRC 10315 / NRRL Y-1498 / VKM Y-70</strain>
    </source>
</reference>
<dbReference type="PANTHER" id="PTHR22951">
    <property type="entry name" value="CLATHRIN ASSEMBLY PROTEIN"/>
    <property type="match status" value="1"/>
</dbReference>
<comment type="similarity">
    <text evidence="4">Belongs to the AP180 family.</text>
</comment>
<dbReference type="FunFam" id="1.20.58.150:FF:000004">
    <property type="entry name" value="ENTH domain protein"/>
    <property type="match status" value="1"/>
</dbReference>
<dbReference type="KEGG" id="cten:18246260"/>
<comment type="subcellular location">
    <subcellularLocation>
        <location evidence="1">Cytoplasm</location>
    </subcellularLocation>
</comment>
<feature type="compositionally biased region" description="Polar residues" evidence="6">
    <location>
        <begin position="301"/>
        <end position="320"/>
    </location>
</feature>
<dbReference type="Gene3D" id="1.20.58.150">
    <property type="entry name" value="ANTH domain"/>
    <property type="match status" value="1"/>
</dbReference>
<feature type="compositionally biased region" description="Low complexity" evidence="6">
    <location>
        <begin position="485"/>
        <end position="526"/>
    </location>
</feature>
<dbReference type="SUPFAM" id="SSF48464">
    <property type="entry name" value="ENTH/VHS domain"/>
    <property type="match status" value="1"/>
</dbReference>
<evidence type="ECO:0000256" key="5">
    <source>
        <dbReference type="ARBA" id="ARBA00061916"/>
    </source>
</evidence>
<feature type="region of interest" description="Disordered" evidence="6">
    <location>
        <begin position="406"/>
        <end position="526"/>
    </location>
</feature>
<evidence type="ECO:0000313" key="8">
    <source>
        <dbReference type="EMBL" id="EGV60654.1"/>
    </source>
</evidence>
<dbReference type="GO" id="GO:0006900">
    <property type="term" value="P:vesicle budding from membrane"/>
    <property type="evidence" value="ECO:0007669"/>
    <property type="project" value="TreeGrafter"/>
</dbReference>
<feature type="compositionally biased region" description="Polar residues" evidence="6">
    <location>
        <begin position="420"/>
        <end position="436"/>
    </location>
</feature>
<dbReference type="SMART" id="SM00273">
    <property type="entry name" value="ENTH"/>
    <property type="match status" value="1"/>
</dbReference>
<dbReference type="GO" id="GO:0005546">
    <property type="term" value="F:phosphatidylinositol-4,5-bisphosphate binding"/>
    <property type="evidence" value="ECO:0007669"/>
    <property type="project" value="TreeGrafter"/>
</dbReference>